<proteinExistence type="predicted"/>
<reference evidence="2 3" key="1">
    <citation type="submission" date="2016-03" db="EMBL/GenBank/DDBJ databases">
        <title>The draft genome sequence of Fonsecaea nubica causative agent of cutaneous subcutaneous infection in human host.</title>
        <authorList>
            <person name="Costa F."/>
            <person name="Sybren D.H."/>
            <person name="Raittz R.T."/>
            <person name="Weiss V.A."/>
            <person name="Leao A.C."/>
            <person name="Gomes R."/>
            <person name="De Souza E.M."/>
            <person name="Pedrosa F.O."/>
            <person name="Steffens M.B."/>
            <person name="Bombassaro A."/>
            <person name="Tadra-Sfeir M.Z."/>
            <person name="Moreno L.F."/>
            <person name="Najafzadeh M.J."/>
            <person name="Felipe M.S."/>
            <person name="Teixeira M."/>
            <person name="Sun J."/>
            <person name="Xi L."/>
            <person name="Castro M.A."/>
            <person name="Vicente V.A."/>
        </authorList>
    </citation>
    <scope>NUCLEOTIDE SEQUENCE [LARGE SCALE GENOMIC DNA]</scope>
    <source>
        <strain evidence="2 3">CBS 269.64</strain>
    </source>
</reference>
<dbReference type="EMBL" id="LVCJ01000066">
    <property type="protein sequence ID" value="OAL31103.1"/>
    <property type="molecule type" value="Genomic_DNA"/>
</dbReference>
<comment type="caution">
    <text evidence="2">The sequence shown here is derived from an EMBL/GenBank/DDBJ whole genome shotgun (WGS) entry which is preliminary data.</text>
</comment>
<evidence type="ECO:0000256" key="1">
    <source>
        <dbReference type="SAM" id="MobiDB-lite"/>
    </source>
</evidence>
<protein>
    <submittedName>
        <fullName evidence="2">Uncharacterized protein</fullName>
    </submittedName>
</protein>
<evidence type="ECO:0000313" key="2">
    <source>
        <dbReference type="EMBL" id="OAL31103.1"/>
    </source>
</evidence>
<dbReference type="RefSeq" id="XP_022497349.1">
    <property type="nucleotide sequence ID" value="XM_022646711.1"/>
</dbReference>
<feature type="region of interest" description="Disordered" evidence="1">
    <location>
        <begin position="44"/>
        <end position="83"/>
    </location>
</feature>
<accession>A0A178CPJ3</accession>
<dbReference type="Proteomes" id="UP000185904">
    <property type="component" value="Unassembled WGS sequence"/>
</dbReference>
<organism evidence="2 3">
    <name type="scientific">Fonsecaea nubica</name>
    <dbReference type="NCBI Taxonomy" id="856822"/>
    <lineage>
        <taxon>Eukaryota</taxon>
        <taxon>Fungi</taxon>
        <taxon>Dikarya</taxon>
        <taxon>Ascomycota</taxon>
        <taxon>Pezizomycotina</taxon>
        <taxon>Eurotiomycetes</taxon>
        <taxon>Chaetothyriomycetidae</taxon>
        <taxon>Chaetothyriales</taxon>
        <taxon>Herpotrichiellaceae</taxon>
        <taxon>Fonsecaea</taxon>
    </lineage>
</organism>
<feature type="region of interest" description="Disordered" evidence="1">
    <location>
        <begin position="105"/>
        <end position="127"/>
    </location>
</feature>
<gene>
    <name evidence="2" type="ORF">AYO20_08434</name>
</gene>
<dbReference type="GeneID" id="34591838"/>
<dbReference type="AlphaFoldDB" id="A0A178CPJ3"/>
<evidence type="ECO:0000313" key="3">
    <source>
        <dbReference type="Proteomes" id="UP000185904"/>
    </source>
</evidence>
<sequence length="127" mass="14238">MAPALDANRRVRMRQIFRTKRAPLRLPKQDAETAAELHDAMAENTGESSAPLIGPEQDTATTPEVHDASIIHPTGPYTSDWKSKPLPWDSYQTYTWMPIERQHSHIAIQTEDGSSDDQGLGHDYEAN</sequence>
<name>A0A178CPJ3_9EURO</name>
<keyword evidence="3" id="KW-1185">Reference proteome</keyword>